<dbReference type="InterPro" id="IPR013766">
    <property type="entry name" value="Thioredoxin_domain"/>
</dbReference>
<dbReference type="PANTHER" id="PTHR10681">
    <property type="entry name" value="THIOREDOXIN PEROXIDASE"/>
    <property type="match status" value="1"/>
</dbReference>
<dbReference type="PIRSF" id="PIRSF000239">
    <property type="entry name" value="AHPC"/>
    <property type="match status" value="1"/>
</dbReference>
<name>A0ABN8IJE6_9NEOP</name>
<dbReference type="InterPro" id="IPR019479">
    <property type="entry name" value="Peroxiredoxin_C"/>
</dbReference>
<dbReference type="Gene3D" id="3.40.30.10">
    <property type="entry name" value="Glutaredoxin"/>
    <property type="match status" value="1"/>
</dbReference>
<feature type="non-terminal residue" evidence="9">
    <location>
        <position position="227"/>
    </location>
</feature>
<evidence type="ECO:0000259" key="8">
    <source>
        <dbReference type="PROSITE" id="PS51352"/>
    </source>
</evidence>
<dbReference type="Pfam" id="PF00578">
    <property type="entry name" value="AhpC-TSA"/>
    <property type="match status" value="1"/>
</dbReference>
<sequence>MSFFITRCVRRVLSPALTTLKKTNFSTTSAAFAPRIQKQAPDFCGTAVVNGEFKQVKLSDYSGKYVVLLFYPLDFTFVCPTELIAFSDKYKEFSNIQCHVIGVSTDSEFSHLAWTNTPRKDGGLGKLEIPLLADYKKKISQDYEVLLDEGFALRGLFIIDGNGVLRHMSVNDLPVGRSVDETLRLVKAFQFADKHGEVCPANWDPENNSATIKPSPLESKEYFQKAN</sequence>
<feature type="region of interest" description="Disordered" evidence="7">
    <location>
        <begin position="202"/>
        <end position="227"/>
    </location>
</feature>
<dbReference type="Proteomes" id="UP000837857">
    <property type="component" value="Chromosome 26"/>
</dbReference>
<evidence type="ECO:0000313" key="10">
    <source>
        <dbReference type="Proteomes" id="UP000837857"/>
    </source>
</evidence>
<dbReference type="EMBL" id="OW152838">
    <property type="protein sequence ID" value="CAH2059445.1"/>
    <property type="molecule type" value="Genomic_DNA"/>
</dbReference>
<evidence type="ECO:0000256" key="7">
    <source>
        <dbReference type="SAM" id="MobiDB-lite"/>
    </source>
</evidence>
<comment type="catalytic activity">
    <reaction evidence="6">
        <text>a hydroperoxide + [thioredoxin]-dithiol = an alcohol + [thioredoxin]-disulfide + H2O</text>
        <dbReference type="Rhea" id="RHEA:62620"/>
        <dbReference type="Rhea" id="RHEA-COMP:10698"/>
        <dbReference type="Rhea" id="RHEA-COMP:10700"/>
        <dbReference type="ChEBI" id="CHEBI:15377"/>
        <dbReference type="ChEBI" id="CHEBI:29950"/>
        <dbReference type="ChEBI" id="CHEBI:30879"/>
        <dbReference type="ChEBI" id="CHEBI:35924"/>
        <dbReference type="ChEBI" id="CHEBI:50058"/>
        <dbReference type="EC" id="1.11.1.24"/>
    </reaction>
</comment>
<evidence type="ECO:0000256" key="4">
    <source>
        <dbReference type="ARBA" id="ARBA00022862"/>
    </source>
</evidence>
<dbReference type="PROSITE" id="PS51352">
    <property type="entry name" value="THIOREDOXIN_2"/>
    <property type="match status" value="1"/>
</dbReference>
<dbReference type="InterPro" id="IPR036249">
    <property type="entry name" value="Thioredoxin-like_sf"/>
</dbReference>
<evidence type="ECO:0000256" key="6">
    <source>
        <dbReference type="ARBA" id="ARBA00049091"/>
    </source>
</evidence>
<proteinExistence type="inferred from homology"/>
<dbReference type="InterPro" id="IPR024706">
    <property type="entry name" value="Peroxiredoxin_AhpC-typ"/>
</dbReference>
<comment type="similarity">
    <text evidence="1">Belongs to the peroxiredoxin family. AhpC/Prx1 subfamily.</text>
</comment>
<dbReference type="Pfam" id="PF10417">
    <property type="entry name" value="1-cysPrx_C"/>
    <property type="match status" value="1"/>
</dbReference>
<feature type="compositionally biased region" description="Basic and acidic residues" evidence="7">
    <location>
        <begin position="218"/>
        <end position="227"/>
    </location>
</feature>
<dbReference type="InterPro" id="IPR050217">
    <property type="entry name" value="Peroxiredoxin"/>
</dbReference>
<gene>
    <name evidence="9" type="ORF">IPOD504_LOCUS10872</name>
</gene>
<organism evidence="9 10">
    <name type="scientific">Iphiclides podalirius</name>
    <name type="common">scarce swallowtail</name>
    <dbReference type="NCBI Taxonomy" id="110791"/>
    <lineage>
        <taxon>Eukaryota</taxon>
        <taxon>Metazoa</taxon>
        <taxon>Ecdysozoa</taxon>
        <taxon>Arthropoda</taxon>
        <taxon>Hexapoda</taxon>
        <taxon>Insecta</taxon>
        <taxon>Pterygota</taxon>
        <taxon>Neoptera</taxon>
        <taxon>Endopterygota</taxon>
        <taxon>Lepidoptera</taxon>
        <taxon>Glossata</taxon>
        <taxon>Ditrysia</taxon>
        <taxon>Papilionoidea</taxon>
        <taxon>Papilionidae</taxon>
        <taxon>Papilioninae</taxon>
        <taxon>Iphiclides</taxon>
    </lineage>
</organism>
<evidence type="ECO:0000256" key="5">
    <source>
        <dbReference type="ARBA" id="ARBA00023002"/>
    </source>
</evidence>
<dbReference type="SUPFAM" id="SSF52833">
    <property type="entry name" value="Thioredoxin-like"/>
    <property type="match status" value="1"/>
</dbReference>
<keyword evidence="4" id="KW-0049">Antioxidant</keyword>
<evidence type="ECO:0000256" key="1">
    <source>
        <dbReference type="ARBA" id="ARBA00009796"/>
    </source>
</evidence>
<protein>
    <recommendedName>
        <fullName evidence="2">thioredoxin-dependent peroxiredoxin</fullName>
        <ecNumber evidence="2">1.11.1.24</ecNumber>
    </recommendedName>
</protein>
<dbReference type="InterPro" id="IPR000866">
    <property type="entry name" value="AhpC/TSA"/>
</dbReference>
<feature type="domain" description="Thioredoxin" evidence="8">
    <location>
        <begin position="34"/>
        <end position="191"/>
    </location>
</feature>
<accession>A0ABN8IJE6</accession>
<reference evidence="9" key="1">
    <citation type="submission" date="2022-03" db="EMBL/GenBank/DDBJ databases">
        <authorList>
            <person name="Martin H S."/>
        </authorList>
    </citation>
    <scope>NUCLEOTIDE SEQUENCE</scope>
</reference>
<dbReference type="EC" id="1.11.1.24" evidence="2"/>
<dbReference type="CDD" id="cd03015">
    <property type="entry name" value="PRX_Typ2cys"/>
    <property type="match status" value="1"/>
</dbReference>
<evidence type="ECO:0000313" key="9">
    <source>
        <dbReference type="EMBL" id="CAH2059445.1"/>
    </source>
</evidence>
<evidence type="ECO:0000256" key="3">
    <source>
        <dbReference type="ARBA" id="ARBA00022559"/>
    </source>
</evidence>
<keyword evidence="5" id="KW-0560">Oxidoreductase</keyword>
<dbReference type="PANTHER" id="PTHR10681:SF128">
    <property type="entry name" value="THIOREDOXIN-DEPENDENT PEROXIDE REDUCTASE, MITOCHONDRIAL"/>
    <property type="match status" value="1"/>
</dbReference>
<keyword evidence="10" id="KW-1185">Reference proteome</keyword>
<keyword evidence="3" id="KW-0575">Peroxidase</keyword>
<evidence type="ECO:0000256" key="2">
    <source>
        <dbReference type="ARBA" id="ARBA00013017"/>
    </source>
</evidence>